<keyword evidence="3" id="KW-0809">Transit peptide</keyword>
<evidence type="ECO:0000256" key="5">
    <source>
        <dbReference type="SAM" id="MobiDB-lite"/>
    </source>
</evidence>
<evidence type="ECO:0000256" key="6">
    <source>
        <dbReference type="SAM" id="SignalP"/>
    </source>
</evidence>
<feature type="compositionally biased region" description="Basic and acidic residues" evidence="5">
    <location>
        <begin position="87"/>
        <end position="101"/>
    </location>
</feature>
<keyword evidence="4" id="KW-0496">Mitochondrion</keyword>
<comment type="similarity">
    <text evidence="2">Belongs to the PET117 family.</text>
</comment>
<evidence type="ECO:0000313" key="8">
    <source>
        <dbReference type="Proteomes" id="UP001176521"/>
    </source>
</evidence>
<feature type="signal peptide" evidence="6">
    <location>
        <begin position="1"/>
        <end position="25"/>
    </location>
</feature>
<protein>
    <submittedName>
        <fullName evidence="7">Uncharacterized protein</fullName>
    </submittedName>
</protein>
<keyword evidence="6" id="KW-0732">Signal</keyword>
<dbReference type="Pfam" id="PF15786">
    <property type="entry name" value="PET117"/>
    <property type="match status" value="1"/>
</dbReference>
<dbReference type="AlphaFoldDB" id="A0AAN6G9F0"/>
<comment type="caution">
    <text evidence="7">The sequence shown here is derived from an EMBL/GenBank/DDBJ whole genome shotgun (WGS) entry which is preliminary data.</text>
</comment>
<name>A0AAN6G9F0_9BASI</name>
<feature type="compositionally biased region" description="Low complexity" evidence="5">
    <location>
        <begin position="50"/>
        <end position="69"/>
    </location>
</feature>
<dbReference type="EMBL" id="JAPDMQ010000280">
    <property type="protein sequence ID" value="KAK0528246.1"/>
    <property type="molecule type" value="Genomic_DNA"/>
</dbReference>
<dbReference type="GO" id="GO:0005739">
    <property type="term" value="C:mitochondrion"/>
    <property type="evidence" value="ECO:0007669"/>
    <property type="project" value="UniProtKB-SubCell"/>
</dbReference>
<comment type="subcellular location">
    <subcellularLocation>
        <location evidence="1">Mitochondrion</location>
    </subcellularLocation>
</comment>
<dbReference type="PANTHER" id="PTHR28163">
    <property type="entry name" value="PROTEIN PET117 HOMOLOG, MITOCHONDRIAL"/>
    <property type="match status" value="1"/>
</dbReference>
<evidence type="ECO:0000256" key="3">
    <source>
        <dbReference type="ARBA" id="ARBA00022946"/>
    </source>
</evidence>
<feature type="region of interest" description="Disordered" evidence="5">
    <location>
        <begin position="45"/>
        <end position="137"/>
    </location>
</feature>
<gene>
    <name evidence="7" type="ORF">OC842_004610</name>
</gene>
<dbReference type="InterPro" id="IPR031568">
    <property type="entry name" value="Pet117"/>
</dbReference>
<evidence type="ECO:0000256" key="2">
    <source>
        <dbReference type="ARBA" id="ARBA00008197"/>
    </source>
</evidence>
<evidence type="ECO:0000256" key="1">
    <source>
        <dbReference type="ARBA" id="ARBA00004173"/>
    </source>
</evidence>
<evidence type="ECO:0000256" key="4">
    <source>
        <dbReference type="ARBA" id="ARBA00023128"/>
    </source>
</evidence>
<dbReference type="Proteomes" id="UP001176521">
    <property type="component" value="Unassembled WGS sequence"/>
</dbReference>
<evidence type="ECO:0000313" key="7">
    <source>
        <dbReference type="EMBL" id="KAK0528246.1"/>
    </source>
</evidence>
<proteinExistence type="inferred from homology"/>
<dbReference type="GO" id="GO:0033617">
    <property type="term" value="P:mitochondrial respiratory chain complex IV assembly"/>
    <property type="evidence" value="ECO:0007669"/>
    <property type="project" value="TreeGrafter"/>
</dbReference>
<feature type="chain" id="PRO_5042924400" evidence="6">
    <location>
        <begin position="26"/>
        <end position="137"/>
    </location>
</feature>
<accession>A0AAN6G9F0</accession>
<reference evidence="7" key="1">
    <citation type="journal article" date="2023" name="PhytoFront">
        <title>Draft Genome Resources of Seven Strains of Tilletia horrida, Causal Agent of Kernel Smut of Rice.</title>
        <authorList>
            <person name="Khanal S."/>
            <person name="Antony Babu S."/>
            <person name="Zhou X.G."/>
        </authorList>
    </citation>
    <scope>NUCLEOTIDE SEQUENCE</scope>
    <source>
        <strain evidence="7">TX3</strain>
    </source>
</reference>
<sequence>MSRAAKTTFALSAALSAFIVVGVHWQQSAERENMYKGVLRDQARLEAKRAAAAAGEEGEANPSSSNSSSTGIVAPPLPPSQATPEARYQDWLRNREREQEFQRLQPTKAFLDRQRQEGNGDGPPGGWRDAPANERRI</sequence>
<keyword evidence="8" id="KW-1185">Reference proteome</keyword>
<organism evidence="7 8">
    <name type="scientific">Tilletia horrida</name>
    <dbReference type="NCBI Taxonomy" id="155126"/>
    <lineage>
        <taxon>Eukaryota</taxon>
        <taxon>Fungi</taxon>
        <taxon>Dikarya</taxon>
        <taxon>Basidiomycota</taxon>
        <taxon>Ustilaginomycotina</taxon>
        <taxon>Exobasidiomycetes</taxon>
        <taxon>Tilletiales</taxon>
        <taxon>Tilletiaceae</taxon>
        <taxon>Tilletia</taxon>
    </lineage>
</organism>
<dbReference type="PANTHER" id="PTHR28163:SF1">
    <property type="entry name" value="PROTEIN PET117 HOMOLOG, MITOCHONDRIAL"/>
    <property type="match status" value="1"/>
</dbReference>